<proteinExistence type="predicted"/>
<keyword evidence="2" id="KW-1185">Reference proteome</keyword>
<dbReference type="HOGENOM" id="CLU_111977_0_0_9"/>
<dbReference type="EMBL" id="AP012200">
    <property type="protein sequence ID" value="BAK21837.1"/>
    <property type="molecule type" value="Genomic_DNA"/>
</dbReference>
<sequence>MTQLKKPMNYETTISIDVLGNKTLDDIEKAQWAKLWEGISSITPAAGDTQTSNSYWSDQGLTTTLVTGKKVTFSVSGNRVIGDPAQDYIASKFWDIGDAVDTLIKWDSLEGTSIVAKATLTTILPFGGNANALPTFSFQLEVNRQPKVLKNKDNVQYDNPDIKYNTQETYGNN</sequence>
<evidence type="ECO:0000313" key="2">
    <source>
        <dbReference type="Proteomes" id="UP000008456"/>
    </source>
</evidence>
<protein>
    <submittedName>
        <fullName evidence="1">Minor capsid protein</fullName>
    </submittedName>
</protein>
<organism evidence="1 2">
    <name type="scientific">Melissococcus plutonius (strain ATCC 35311 / DSM 29964 / CIP 104052 / LMG 20360 / NCIMB 702443)</name>
    <dbReference type="NCBI Taxonomy" id="940190"/>
    <lineage>
        <taxon>Bacteria</taxon>
        <taxon>Bacillati</taxon>
        <taxon>Bacillota</taxon>
        <taxon>Bacilli</taxon>
        <taxon>Lactobacillales</taxon>
        <taxon>Enterococcaceae</taxon>
        <taxon>Melissococcus</taxon>
    </lineage>
</organism>
<accession>F3YBF9</accession>
<reference key="2">
    <citation type="submission" date="2011-04" db="EMBL/GenBank/DDBJ databases">
        <title>Whole genome sequence of Melissococcus plutonius ATCC 35311.</title>
        <authorList>
            <person name="Okumura K."/>
            <person name="Arai R."/>
            <person name="Osaki M."/>
            <person name="Okura M."/>
            <person name="Kirikae T."/>
            <person name="Takamatsu D."/>
            <person name="Akiyama T."/>
        </authorList>
    </citation>
    <scope>NUCLEOTIDE SEQUENCE</scope>
    <source>
        <strain>ATCC 35311</strain>
    </source>
</reference>
<name>F3YBF9_MELPT</name>
<dbReference type="KEGG" id="mps:MPTP_1408"/>
<dbReference type="Proteomes" id="UP000008456">
    <property type="component" value="Chromosome"/>
</dbReference>
<gene>
    <name evidence="1" type="ordered locus">MPTP_1408</name>
</gene>
<dbReference type="AlphaFoldDB" id="F3YBF9"/>
<dbReference type="NCBIfam" id="NF047353">
    <property type="entry name" value="tube_lmo2291"/>
    <property type="match status" value="1"/>
</dbReference>
<evidence type="ECO:0000313" key="1">
    <source>
        <dbReference type="EMBL" id="BAK21837.1"/>
    </source>
</evidence>
<reference evidence="1 2" key="1">
    <citation type="journal article" date="2011" name="J. Bacteriol.">
        <title>Complete genome sequence of Melissococcus plutonius ATCC 35311.</title>
        <authorList>
            <person name="Okumura K."/>
            <person name="Arai R."/>
            <person name="Okura M."/>
            <person name="Kirikae T."/>
            <person name="Takamatsu D."/>
            <person name="Osaki M."/>
            <person name="Miyoshi-Akiyama T."/>
        </authorList>
    </citation>
    <scope>NUCLEOTIDE SEQUENCE [LARGE SCALE GENOMIC DNA]</scope>
    <source>
        <strain evidence="2">ATCC 35311 / CIP 104052 / LMG 20360 / NCIMB 702443</strain>
    </source>
</reference>
<dbReference type="RefSeq" id="WP_013774273.1">
    <property type="nucleotide sequence ID" value="NC_015516.1"/>
</dbReference>
<dbReference type="STRING" id="940190.MPTP_1408"/>
<dbReference type="OrthoDB" id="2043960at2"/>